<comment type="subcellular location">
    <subcellularLocation>
        <location evidence="1">Membrane</location>
        <topology evidence="1">Multi-pass membrane protein</topology>
    </subcellularLocation>
</comment>
<dbReference type="Pfam" id="PF01148">
    <property type="entry name" value="CTP_transf_1"/>
    <property type="match status" value="1"/>
</dbReference>
<feature type="transmembrane region" description="Helical" evidence="8">
    <location>
        <begin position="259"/>
        <end position="279"/>
    </location>
</feature>
<feature type="transmembrane region" description="Helical" evidence="8">
    <location>
        <begin position="57"/>
        <end position="82"/>
    </location>
</feature>
<name>A0A6I6MT00_9CAUL</name>
<dbReference type="GO" id="GO:0004605">
    <property type="term" value="F:phosphatidate cytidylyltransferase activity"/>
    <property type="evidence" value="ECO:0007669"/>
    <property type="project" value="UniProtKB-EC"/>
</dbReference>
<evidence type="ECO:0000256" key="2">
    <source>
        <dbReference type="ARBA" id="ARBA00010185"/>
    </source>
</evidence>
<dbReference type="Proteomes" id="UP000431269">
    <property type="component" value="Chromosome"/>
</dbReference>
<feature type="transmembrane region" description="Helical" evidence="8">
    <location>
        <begin position="162"/>
        <end position="181"/>
    </location>
</feature>
<evidence type="ECO:0000256" key="3">
    <source>
        <dbReference type="ARBA" id="ARBA00022679"/>
    </source>
</evidence>
<evidence type="ECO:0000256" key="4">
    <source>
        <dbReference type="ARBA" id="ARBA00022692"/>
    </source>
</evidence>
<keyword evidence="10" id="KW-1185">Reference proteome</keyword>
<keyword evidence="6 8" id="KW-0472">Membrane</keyword>
<organism evidence="9 10">
    <name type="scientific">Terricaulis silvestris</name>
    <dbReference type="NCBI Taxonomy" id="2686094"/>
    <lineage>
        <taxon>Bacteria</taxon>
        <taxon>Pseudomonadati</taxon>
        <taxon>Pseudomonadota</taxon>
        <taxon>Alphaproteobacteria</taxon>
        <taxon>Caulobacterales</taxon>
        <taxon>Caulobacteraceae</taxon>
        <taxon>Terricaulis</taxon>
    </lineage>
</organism>
<dbReference type="RefSeq" id="WP_158766731.1">
    <property type="nucleotide sequence ID" value="NZ_CP047045.1"/>
</dbReference>
<dbReference type="KEGG" id="tsv:DSM104635_02762"/>
<dbReference type="EMBL" id="CP047045">
    <property type="protein sequence ID" value="QGZ95907.1"/>
    <property type="molecule type" value="Genomic_DNA"/>
</dbReference>
<feature type="transmembrane region" description="Helical" evidence="8">
    <location>
        <begin position="234"/>
        <end position="253"/>
    </location>
</feature>
<dbReference type="GO" id="GO:0009273">
    <property type="term" value="P:peptidoglycan-based cell wall biogenesis"/>
    <property type="evidence" value="ECO:0007669"/>
    <property type="project" value="TreeGrafter"/>
</dbReference>
<evidence type="ECO:0000313" key="9">
    <source>
        <dbReference type="EMBL" id="QGZ95907.1"/>
    </source>
</evidence>
<dbReference type="AlphaFoldDB" id="A0A6I6MT00"/>
<comment type="pathway">
    <text evidence="7">Phospholipid metabolism; CDP-diacylglycerol biosynthesis; CDP-diacylglycerol from sn-glycerol 3-phosphate: step 3/3.</text>
</comment>
<feature type="transmembrane region" description="Helical" evidence="8">
    <location>
        <begin position="193"/>
        <end position="213"/>
    </location>
</feature>
<evidence type="ECO:0000256" key="7">
    <source>
        <dbReference type="RuleBase" id="RU003938"/>
    </source>
</evidence>
<keyword evidence="5 8" id="KW-1133">Transmembrane helix</keyword>
<dbReference type="UniPathway" id="UPA00557">
    <property type="reaction ID" value="UER00614"/>
</dbReference>
<protein>
    <recommendedName>
        <fullName evidence="7">Phosphatidate cytidylyltransferase</fullName>
        <ecNumber evidence="7">2.7.7.41</ecNumber>
    </recommendedName>
</protein>
<feature type="transmembrane region" description="Helical" evidence="8">
    <location>
        <begin position="7"/>
        <end position="37"/>
    </location>
</feature>
<keyword evidence="4 7" id="KW-0812">Transmembrane</keyword>
<keyword evidence="3 7" id="KW-0808">Transferase</keyword>
<sequence>MFSNTTSLVVVAPGVLPLLFGFAVVLALLVLGSIAALILPRMQPGKWTDLAPRMQSWWIIVILVAGALVLGWQATAILFALISFLALKEYLTLAPTRKEDRLIVLLAYLSVFVNYGLIFATTTFEDSYQVYLVFIPVYGFLIAAAAMAWIGRTEGYLATVGIVHWGMVVCVYNIGYIAFLMRVPDAEAPAGGAGLVFFLIFITQLNDVAQYCWGKAFGKTKITPTVSPNKTWEGAIGGWLTTAVVFYVLAPYFTPLTPTHAAIMGVIMPMAGFFGDITMSAVKRDLGVKDTSRLIPGHGGVLDRLDSLTFAAPVYFHLLAYFAIERF</sequence>
<feature type="transmembrane region" description="Helical" evidence="8">
    <location>
        <begin position="130"/>
        <end position="150"/>
    </location>
</feature>
<reference evidence="10" key="1">
    <citation type="submission" date="2019-12" db="EMBL/GenBank/DDBJ databases">
        <title>Complete genome of Terracaulis silvestris 0127_4.</title>
        <authorList>
            <person name="Vieira S."/>
            <person name="Riedel T."/>
            <person name="Sproer C."/>
            <person name="Pascual J."/>
            <person name="Boedeker C."/>
            <person name="Overmann J."/>
        </authorList>
    </citation>
    <scope>NUCLEOTIDE SEQUENCE [LARGE SCALE GENOMIC DNA]</scope>
    <source>
        <strain evidence="10">0127_4</strain>
    </source>
</reference>
<comment type="catalytic activity">
    <reaction evidence="7">
        <text>a 1,2-diacyl-sn-glycero-3-phosphate + CTP + H(+) = a CDP-1,2-diacyl-sn-glycerol + diphosphate</text>
        <dbReference type="Rhea" id="RHEA:16229"/>
        <dbReference type="ChEBI" id="CHEBI:15378"/>
        <dbReference type="ChEBI" id="CHEBI:33019"/>
        <dbReference type="ChEBI" id="CHEBI:37563"/>
        <dbReference type="ChEBI" id="CHEBI:58332"/>
        <dbReference type="ChEBI" id="CHEBI:58608"/>
        <dbReference type="EC" id="2.7.7.41"/>
    </reaction>
</comment>
<accession>A0A6I6MT00</accession>
<evidence type="ECO:0000256" key="8">
    <source>
        <dbReference type="SAM" id="Phobius"/>
    </source>
</evidence>
<evidence type="ECO:0000256" key="1">
    <source>
        <dbReference type="ARBA" id="ARBA00004141"/>
    </source>
</evidence>
<feature type="transmembrane region" description="Helical" evidence="8">
    <location>
        <begin position="102"/>
        <end position="124"/>
    </location>
</feature>
<dbReference type="PANTHER" id="PTHR43535">
    <property type="entry name" value="PHOSPHATIDATE CYTIDYLYLTRANSFERASE"/>
    <property type="match status" value="1"/>
</dbReference>
<evidence type="ECO:0000313" key="10">
    <source>
        <dbReference type="Proteomes" id="UP000431269"/>
    </source>
</evidence>
<dbReference type="EC" id="2.7.7.41" evidence="7"/>
<evidence type="ECO:0000256" key="6">
    <source>
        <dbReference type="ARBA" id="ARBA00023136"/>
    </source>
</evidence>
<dbReference type="GO" id="GO:0016024">
    <property type="term" value="P:CDP-diacylglycerol biosynthetic process"/>
    <property type="evidence" value="ECO:0007669"/>
    <property type="project" value="UniProtKB-UniPathway"/>
</dbReference>
<gene>
    <name evidence="9" type="primary">cdsA_2</name>
    <name evidence="9" type="ORF">DSM104635_02762</name>
</gene>
<evidence type="ECO:0000256" key="5">
    <source>
        <dbReference type="ARBA" id="ARBA00022989"/>
    </source>
</evidence>
<proteinExistence type="inferred from homology"/>
<dbReference type="PROSITE" id="PS01315">
    <property type="entry name" value="CDS"/>
    <property type="match status" value="1"/>
</dbReference>
<dbReference type="GO" id="GO:0005886">
    <property type="term" value="C:plasma membrane"/>
    <property type="evidence" value="ECO:0007669"/>
    <property type="project" value="TreeGrafter"/>
</dbReference>
<comment type="similarity">
    <text evidence="2 7">Belongs to the CDS family.</text>
</comment>
<keyword evidence="7 9" id="KW-0548">Nucleotidyltransferase</keyword>
<dbReference type="PANTHER" id="PTHR43535:SF1">
    <property type="entry name" value="PHOSPHATIDATE CYTIDYLYLTRANSFERASE"/>
    <property type="match status" value="1"/>
</dbReference>
<dbReference type="InterPro" id="IPR000374">
    <property type="entry name" value="PC_trans"/>
</dbReference>